<proteinExistence type="predicted"/>
<dbReference type="RefSeq" id="WP_167162066.1">
    <property type="nucleotide sequence ID" value="NZ_JAANOW010000002.1"/>
</dbReference>
<dbReference type="EMBL" id="JAANOW010000002">
    <property type="protein sequence ID" value="NIH97233.1"/>
    <property type="molecule type" value="Genomic_DNA"/>
</dbReference>
<feature type="region of interest" description="Disordered" evidence="1">
    <location>
        <begin position="186"/>
        <end position="208"/>
    </location>
</feature>
<accession>A0A7X5U2I5</accession>
<comment type="caution">
    <text evidence="2">The sequence shown here is derived from an EMBL/GenBank/DDBJ whole genome shotgun (WGS) entry which is preliminary data.</text>
</comment>
<dbReference type="AlphaFoldDB" id="A0A7X5U2I5"/>
<keyword evidence="3" id="KW-1185">Reference proteome</keyword>
<evidence type="ECO:0000256" key="1">
    <source>
        <dbReference type="SAM" id="MobiDB-lite"/>
    </source>
</evidence>
<evidence type="ECO:0000313" key="2">
    <source>
        <dbReference type="EMBL" id="NIH97233.1"/>
    </source>
</evidence>
<reference evidence="2 3" key="1">
    <citation type="submission" date="2020-03" db="EMBL/GenBank/DDBJ databases">
        <title>Sequencing the genomes of 1000 actinobacteria strains.</title>
        <authorList>
            <person name="Klenk H.-P."/>
        </authorList>
    </citation>
    <scope>NUCLEOTIDE SEQUENCE [LARGE SCALE GENOMIC DNA]</scope>
    <source>
        <strain evidence="2 3">DSM 44556</strain>
    </source>
</reference>
<evidence type="ECO:0000313" key="3">
    <source>
        <dbReference type="Proteomes" id="UP000547444"/>
    </source>
</evidence>
<organism evidence="2 3">
    <name type="scientific">Mycolicibacterium fluoranthenivorans</name>
    <dbReference type="NCBI Taxonomy" id="258505"/>
    <lineage>
        <taxon>Bacteria</taxon>
        <taxon>Bacillati</taxon>
        <taxon>Actinomycetota</taxon>
        <taxon>Actinomycetes</taxon>
        <taxon>Mycobacteriales</taxon>
        <taxon>Mycobacteriaceae</taxon>
        <taxon>Mycolicibacterium</taxon>
    </lineage>
</organism>
<name>A0A7X5U2I5_9MYCO</name>
<sequence>MTIDESAVGLIQKLARNTEHTLSREDAKPVALWSLKTALLSVLEFGDSDASTVRRMVQLILDRDLSEIATRVRIVNVEPGLALSEYLSCHPANFNAGLTFYYTIALPNVAFLILASFSSSGTLPFFDSSIQGMVERREISVRTIFPTYTLTKWPFASPISVQAVENVYQALVRGINRQNGVSITPVARSNQNGTVNNGDWKSSEKESN</sequence>
<dbReference type="Proteomes" id="UP000547444">
    <property type="component" value="Unassembled WGS sequence"/>
</dbReference>
<feature type="compositionally biased region" description="Polar residues" evidence="1">
    <location>
        <begin position="186"/>
        <end position="200"/>
    </location>
</feature>
<gene>
    <name evidence="2" type="ORF">FHU31_004223</name>
</gene>
<protein>
    <submittedName>
        <fullName evidence="2">Uncharacterized protein</fullName>
    </submittedName>
</protein>